<name>A0A7S3CCG0_9CHLO</name>
<keyword evidence="2" id="KW-0472">Membrane</keyword>
<keyword evidence="2" id="KW-1133">Transmembrane helix</keyword>
<reference evidence="4 5" key="2">
    <citation type="submission" date="2024-03" db="EMBL/GenBank/DDBJ databases">
        <title>Complete genome sequence of the green alga Chloropicon roscoffensis RCC1871.</title>
        <authorList>
            <person name="Lemieux C."/>
            <person name="Pombert J.-F."/>
            <person name="Otis C."/>
            <person name="Turmel M."/>
        </authorList>
    </citation>
    <scope>NUCLEOTIDE SEQUENCE [LARGE SCALE GENOMIC DNA]</scope>
    <source>
        <strain evidence="4 5">RCC1871</strain>
    </source>
</reference>
<evidence type="ECO:0000256" key="2">
    <source>
        <dbReference type="SAM" id="Phobius"/>
    </source>
</evidence>
<feature type="compositionally biased region" description="Polar residues" evidence="1">
    <location>
        <begin position="84"/>
        <end position="102"/>
    </location>
</feature>
<gene>
    <name evidence="3" type="ORF">CROS1456_LOCUS5456</name>
    <name evidence="4" type="ORF">HKI87_03g21300</name>
</gene>
<feature type="region of interest" description="Disordered" evidence="1">
    <location>
        <begin position="61"/>
        <end position="102"/>
    </location>
</feature>
<sequence>MTEEAIFNQNTGLMVVTFLLSGVAFIIGLGFLFAVVLLEPIVADKYYKRWHDKRRVVCSMEREEERKKRGEGTSTSFRSSASSVEPQSTGDMDSRVNLIQPQ</sequence>
<evidence type="ECO:0000313" key="4">
    <source>
        <dbReference type="EMBL" id="WZN60596.1"/>
    </source>
</evidence>
<accession>A0A7S3CCG0</accession>
<organism evidence="3">
    <name type="scientific">Chloropicon roscoffensis</name>
    <dbReference type="NCBI Taxonomy" id="1461544"/>
    <lineage>
        <taxon>Eukaryota</taxon>
        <taxon>Viridiplantae</taxon>
        <taxon>Chlorophyta</taxon>
        <taxon>Chloropicophyceae</taxon>
        <taxon>Chloropicales</taxon>
        <taxon>Chloropicaceae</taxon>
        <taxon>Chloropicon</taxon>
    </lineage>
</organism>
<feature type="transmembrane region" description="Helical" evidence="2">
    <location>
        <begin position="12"/>
        <end position="38"/>
    </location>
</feature>
<dbReference type="EMBL" id="CP151503">
    <property type="protein sequence ID" value="WZN60596.1"/>
    <property type="molecule type" value="Genomic_DNA"/>
</dbReference>
<dbReference type="EMBL" id="HBHZ01007066">
    <property type="protein sequence ID" value="CAE0192366.1"/>
    <property type="molecule type" value="Transcribed_RNA"/>
</dbReference>
<evidence type="ECO:0000256" key="1">
    <source>
        <dbReference type="SAM" id="MobiDB-lite"/>
    </source>
</evidence>
<feature type="compositionally biased region" description="Basic and acidic residues" evidence="1">
    <location>
        <begin position="61"/>
        <end position="71"/>
    </location>
</feature>
<keyword evidence="5" id="KW-1185">Reference proteome</keyword>
<dbReference type="AlphaFoldDB" id="A0A7S3CCG0"/>
<evidence type="ECO:0000313" key="5">
    <source>
        <dbReference type="Proteomes" id="UP001472866"/>
    </source>
</evidence>
<evidence type="ECO:0000313" key="3">
    <source>
        <dbReference type="EMBL" id="CAE0192366.1"/>
    </source>
</evidence>
<dbReference type="Proteomes" id="UP001472866">
    <property type="component" value="Chromosome 03"/>
</dbReference>
<keyword evidence="2" id="KW-0812">Transmembrane</keyword>
<feature type="compositionally biased region" description="Low complexity" evidence="1">
    <location>
        <begin position="72"/>
        <end position="83"/>
    </location>
</feature>
<reference evidence="3" key="1">
    <citation type="submission" date="2021-01" db="EMBL/GenBank/DDBJ databases">
        <authorList>
            <person name="Corre E."/>
            <person name="Pelletier E."/>
            <person name="Niang G."/>
            <person name="Scheremetjew M."/>
            <person name="Finn R."/>
            <person name="Kale V."/>
            <person name="Holt S."/>
            <person name="Cochrane G."/>
            <person name="Meng A."/>
            <person name="Brown T."/>
            <person name="Cohen L."/>
        </authorList>
    </citation>
    <scope>NUCLEOTIDE SEQUENCE</scope>
    <source>
        <strain evidence="3">RCC1871</strain>
    </source>
</reference>
<proteinExistence type="predicted"/>
<protein>
    <submittedName>
        <fullName evidence="3">Uncharacterized protein</fullName>
    </submittedName>
</protein>